<reference evidence="1 2" key="1">
    <citation type="submission" date="2017-06" db="EMBL/GenBank/DDBJ databases">
        <title>Streptomyces albireticuli Genome sequencing and assembly.</title>
        <authorList>
            <person name="Wang Y."/>
            <person name="Du B."/>
            <person name="Ding Y."/>
            <person name="Liu H."/>
            <person name="Hou Q."/>
            <person name="Liu K."/>
            <person name="Yao L."/>
            <person name="Wang C."/>
        </authorList>
    </citation>
    <scope>NUCLEOTIDE SEQUENCE [LARGE SCALE GENOMIC DNA]</scope>
    <source>
        <strain evidence="1 2">MDJK11</strain>
    </source>
</reference>
<name>A0A1Z2L2M8_9ACTN</name>
<proteinExistence type="predicted"/>
<evidence type="ECO:0000313" key="2">
    <source>
        <dbReference type="Proteomes" id="UP000195755"/>
    </source>
</evidence>
<sequence>MRAIRTTLIVLVVLGALFVAADRIAVYFAEDQAAEKIRSSQGLSGTPEVSIKGFPFLTQIAGSSLDEVEVKLDDAVTASTGRESIRVSGFDATLHDVRIDSSFSSAVADRASGTAHISYADLTKAAADPGVTIGYGGTDAAGKSQVKVTGKVMVMGQTVERSVNSTVSVRGGNTVRVRADEVPAEGIPGLEEAVRQKIDIDRQLNGLPKGITLDKVVTTPDGIDITLAGSKVNLAG</sequence>
<dbReference type="InterPro" id="IPR021373">
    <property type="entry name" value="DUF2993"/>
</dbReference>
<gene>
    <name evidence="1" type="ORF">SMD11_2935</name>
</gene>
<dbReference type="EMBL" id="CP021744">
    <property type="protein sequence ID" value="ARZ68582.1"/>
    <property type="molecule type" value="Genomic_DNA"/>
</dbReference>
<dbReference type="OrthoDB" id="3215846at2"/>
<dbReference type="Pfam" id="PF11209">
    <property type="entry name" value="LmeA"/>
    <property type="match status" value="1"/>
</dbReference>
<dbReference type="Proteomes" id="UP000195755">
    <property type="component" value="Chromosome"/>
</dbReference>
<dbReference type="AlphaFoldDB" id="A0A1Z2L2M8"/>
<protein>
    <recommendedName>
        <fullName evidence="3">DUF2993 domain-containing protein</fullName>
    </recommendedName>
</protein>
<accession>A0A1Z2L2M8</accession>
<organism evidence="1 2">
    <name type="scientific">Streptomyces albireticuli</name>
    <dbReference type="NCBI Taxonomy" id="1940"/>
    <lineage>
        <taxon>Bacteria</taxon>
        <taxon>Bacillati</taxon>
        <taxon>Actinomycetota</taxon>
        <taxon>Actinomycetes</taxon>
        <taxon>Kitasatosporales</taxon>
        <taxon>Streptomycetaceae</taxon>
        <taxon>Streptomyces</taxon>
    </lineage>
</organism>
<evidence type="ECO:0000313" key="1">
    <source>
        <dbReference type="EMBL" id="ARZ68582.1"/>
    </source>
</evidence>
<dbReference type="KEGG" id="salj:SMD11_2935"/>
<evidence type="ECO:0008006" key="3">
    <source>
        <dbReference type="Google" id="ProtNLM"/>
    </source>
</evidence>
<dbReference type="RefSeq" id="WP_087926851.1">
    <property type="nucleotide sequence ID" value="NZ_CP021744.1"/>
</dbReference>